<dbReference type="PROSITE" id="PS50850">
    <property type="entry name" value="MFS"/>
    <property type="match status" value="1"/>
</dbReference>
<dbReference type="AlphaFoldDB" id="A0A1E4SF61"/>
<evidence type="ECO:0000256" key="7">
    <source>
        <dbReference type="SAM" id="MobiDB-lite"/>
    </source>
</evidence>
<dbReference type="RefSeq" id="XP_020063252.1">
    <property type="nucleotide sequence ID" value="XM_020210431.1"/>
</dbReference>
<sequence>MSTETNSVAADGKHRLHPSVIEDSSAGEAGVIASELMAEEASLLEAQAASNPTKSYGATEINNQQTDDNGGYALPKGKLYLLISCVYMAVFMSALDGTVVASLLTVIASELNQVGNISWIATSYLVSSAAFQPLFGKLSDIFGRRTILIVCGAFFTVGCLICATESFTLLILGRFIAGCGGSGFTSLGTIVMSDLIPLRDRGVFQGMGNICFGLGYASGGFIGGLVADWLGWRWVFILQVPLILVVTAVIYFFLHLPEGSPGLGVQGEDVHQKLKRVDFLGASLLVAGLISFMIAASLGGRIIPFTSFTFIGLLLLSVAFIAVYTYVELYVSEEPILPLEVLGVRTVLASSFANWFFTMGALAYTFYVPVFLSSVIGLSPTQTGLRLVPNFIGVSGGSLAAGIYMKKTGRYWPISAVLGGVAVLGSLKLLTFSPNSSVFTQYTITVLPGIGYSCMLTTSLLALIASVPMKYQACTTSIQYTFRSTGSTIGVTVASAIFQHILQIKLNTKIHKLVSDKKLAAKIISRALASSLYAQEAPEYVRDAIRDSYQAGCRGAFVLSVATITAGYICLLFMKEYKLHTSINRD</sequence>
<feature type="transmembrane region" description="Helical" evidence="8">
    <location>
        <begin position="236"/>
        <end position="256"/>
    </location>
</feature>
<evidence type="ECO:0000259" key="9">
    <source>
        <dbReference type="PROSITE" id="PS50850"/>
    </source>
</evidence>
<evidence type="ECO:0000256" key="4">
    <source>
        <dbReference type="ARBA" id="ARBA00022692"/>
    </source>
</evidence>
<evidence type="ECO:0000256" key="1">
    <source>
        <dbReference type="ARBA" id="ARBA00004127"/>
    </source>
</evidence>
<feature type="transmembrane region" description="Helical" evidence="8">
    <location>
        <begin position="277"/>
        <end position="296"/>
    </location>
</feature>
<dbReference type="PANTHER" id="PTHR23501">
    <property type="entry name" value="MAJOR FACILITATOR SUPERFAMILY"/>
    <property type="match status" value="1"/>
</dbReference>
<feature type="transmembrane region" description="Helical" evidence="8">
    <location>
        <begin position="450"/>
        <end position="468"/>
    </location>
</feature>
<keyword evidence="4 8" id="KW-0812">Transmembrane</keyword>
<feature type="transmembrane region" description="Helical" evidence="8">
    <location>
        <begin position="175"/>
        <end position="198"/>
    </location>
</feature>
<feature type="region of interest" description="Disordered" evidence="7">
    <location>
        <begin position="1"/>
        <end position="20"/>
    </location>
</feature>
<keyword evidence="6 8" id="KW-0472">Membrane</keyword>
<feature type="transmembrane region" description="Helical" evidence="8">
    <location>
        <begin position="147"/>
        <end position="169"/>
    </location>
</feature>
<dbReference type="InterPro" id="IPR036259">
    <property type="entry name" value="MFS_trans_sf"/>
</dbReference>
<dbReference type="Gene3D" id="1.20.1720.10">
    <property type="entry name" value="Multidrug resistance protein D"/>
    <property type="match status" value="1"/>
</dbReference>
<name>A0A1E4SF61_9ASCO</name>
<dbReference type="GO" id="GO:0015174">
    <property type="term" value="F:basic amino acid transmembrane transporter activity"/>
    <property type="evidence" value="ECO:0007669"/>
    <property type="project" value="TreeGrafter"/>
</dbReference>
<dbReference type="Proteomes" id="UP000094285">
    <property type="component" value="Unassembled WGS sequence"/>
</dbReference>
<evidence type="ECO:0000256" key="3">
    <source>
        <dbReference type="ARBA" id="ARBA00022448"/>
    </source>
</evidence>
<dbReference type="GeneID" id="30984567"/>
<dbReference type="SUPFAM" id="SSF103473">
    <property type="entry name" value="MFS general substrate transporter"/>
    <property type="match status" value="2"/>
</dbReference>
<evidence type="ECO:0000313" key="10">
    <source>
        <dbReference type="EMBL" id="ODV78130.1"/>
    </source>
</evidence>
<organism evidence="10 11">
    <name type="scientific">Suhomyces tanzawaensis NRRL Y-17324</name>
    <dbReference type="NCBI Taxonomy" id="984487"/>
    <lineage>
        <taxon>Eukaryota</taxon>
        <taxon>Fungi</taxon>
        <taxon>Dikarya</taxon>
        <taxon>Ascomycota</taxon>
        <taxon>Saccharomycotina</taxon>
        <taxon>Pichiomycetes</taxon>
        <taxon>Debaryomycetaceae</taxon>
        <taxon>Suhomyces</taxon>
    </lineage>
</organism>
<dbReference type="Pfam" id="PF07690">
    <property type="entry name" value="MFS_1"/>
    <property type="match status" value="1"/>
</dbReference>
<dbReference type="OrthoDB" id="3437016at2759"/>
<feature type="transmembrane region" description="Helical" evidence="8">
    <location>
        <begin position="411"/>
        <end position="430"/>
    </location>
</feature>
<feature type="transmembrane region" description="Helical" evidence="8">
    <location>
        <begin position="302"/>
        <end position="327"/>
    </location>
</feature>
<evidence type="ECO:0000256" key="8">
    <source>
        <dbReference type="SAM" id="Phobius"/>
    </source>
</evidence>
<dbReference type="GO" id="GO:0012505">
    <property type="term" value="C:endomembrane system"/>
    <property type="evidence" value="ECO:0007669"/>
    <property type="project" value="UniProtKB-SubCell"/>
</dbReference>
<dbReference type="PANTHER" id="PTHR23501:SF191">
    <property type="entry name" value="VACUOLAR BASIC AMINO ACID TRANSPORTER 4"/>
    <property type="match status" value="1"/>
</dbReference>
<keyword evidence="5 8" id="KW-1133">Transmembrane helix</keyword>
<feature type="domain" description="Major facilitator superfamily (MFS) profile" evidence="9">
    <location>
        <begin position="82"/>
        <end position="578"/>
    </location>
</feature>
<feature type="transmembrane region" description="Helical" evidence="8">
    <location>
        <begin position="79"/>
        <end position="104"/>
    </location>
</feature>
<dbReference type="EMBL" id="KV453914">
    <property type="protein sequence ID" value="ODV78130.1"/>
    <property type="molecule type" value="Genomic_DNA"/>
</dbReference>
<evidence type="ECO:0000313" key="11">
    <source>
        <dbReference type="Proteomes" id="UP000094285"/>
    </source>
</evidence>
<dbReference type="Gene3D" id="1.20.1250.20">
    <property type="entry name" value="MFS general substrate transporter like domains"/>
    <property type="match status" value="1"/>
</dbReference>
<feature type="transmembrane region" description="Helical" evidence="8">
    <location>
        <begin position="347"/>
        <end position="367"/>
    </location>
</feature>
<comment type="similarity">
    <text evidence="2">Belongs to the major facilitator superfamily.</text>
</comment>
<comment type="subcellular location">
    <subcellularLocation>
        <location evidence="1">Endomembrane system</location>
        <topology evidence="1">Multi-pass membrane protein</topology>
    </subcellularLocation>
</comment>
<dbReference type="GO" id="GO:0000329">
    <property type="term" value="C:fungal-type vacuole membrane"/>
    <property type="evidence" value="ECO:0007669"/>
    <property type="project" value="TreeGrafter"/>
</dbReference>
<reference evidence="11" key="1">
    <citation type="submission" date="2016-05" db="EMBL/GenBank/DDBJ databases">
        <title>Comparative genomics of biotechnologically important yeasts.</title>
        <authorList>
            <consortium name="DOE Joint Genome Institute"/>
            <person name="Riley R."/>
            <person name="Haridas S."/>
            <person name="Wolfe K.H."/>
            <person name="Lopes M.R."/>
            <person name="Hittinger C.T."/>
            <person name="Goker M."/>
            <person name="Salamov A."/>
            <person name="Wisecaver J."/>
            <person name="Long T.M."/>
            <person name="Aerts A.L."/>
            <person name="Barry K."/>
            <person name="Choi C."/>
            <person name="Clum A."/>
            <person name="Coughlan A.Y."/>
            <person name="Deshpande S."/>
            <person name="Douglass A.P."/>
            <person name="Hanson S.J."/>
            <person name="Klenk H.-P."/>
            <person name="Labutti K."/>
            <person name="Lapidus A."/>
            <person name="Lindquist E."/>
            <person name="Lipzen A."/>
            <person name="Meier-Kolthoff J.P."/>
            <person name="Ohm R.A."/>
            <person name="Otillar R.P."/>
            <person name="Pangilinan J."/>
            <person name="Peng Y."/>
            <person name="Rokas A."/>
            <person name="Rosa C.A."/>
            <person name="Scheuner C."/>
            <person name="Sibirny A.A."/>
            <person name="Slot J.C."/>
            <person name="Stielow J.B."/>
            <person name="Sun H."/>
            <person name="Kurtzman C.P."/>
            <person name="Blackwell M."/>
            <person name="Grigoriev I.V."/>
            <person name="Jeffries T.W."/>
        </authorList>
    </citation>
    <scope>NUCLEOTIDE SEQUENCE [LARGE SCALE GENOMIC DNA]</scope>
    <source>
        <strain evidence="11">NRRL Y-17324</strain>
    </source>
</reference>
<keyword evidence="11" id="KW-1185">Reference proteome</keyword>
<feature type="transmembrane region" description="Helical" evidence="8">
    <location>
        <begin position="210"/>
        <end position="230"/>
    </location>
</feature>
<keyword evidence="3" id="KW-0813">Transport</keyword>
<protein>
    <submittedName>
        <fullName evidence="10">Putative vacuolar basic amino acid transporter</fullName>
    </submittedName>
</protein>
<accession>A0A1E4SF61</accession>
<dbReference type="InterPro" id="IPR011701">
    <property type="entry name" value="MFS"/>
</dbReference>
<evidence type="ECO:0000256" key="5">
    <source>
        <dbReference type="ARBA" id="ARBA00022989"/>
    </source>
</evidence>
<evidence type="ECO:0000256" key="2">
    <source>
        <dbReference type="ARBA" id="ARBA00008335"/>
    </source>
</evidence>
<feature type="transmembrane region" description="Helical" evidence="8">
    <location>
        <begin position="556"/>
        <end position="574"/>
    </location>
</feature>
<proteinExistence type="inferred from homology"/>
<dbReference type="STRING" id="984487.A0A1E4SF61"/>
<dbReference type="InterPro" id="IPR020846">
    <property type="entry name" value="MFS_dom"/>
</dbReference>
<evidence type="ECO:0000256" key="6">
    <source>
        <dbReference type="ARBA" id="ARBA00023136"/>
    </source>
</evidence>
<gene>
    <name evidence="10" type="ORF">CANTADRAFT_55308</name>
</gene>